<accession>A0A382ASH0</accession>
<sequence length="50" mass="5842">MQEISINLPIIFQILSLTEELSWEDKMRLNIENNYAFVKMVKLAILFAGI</sequence>
<gene>
    <name evidence="1" type="ORF">METZ01_LOCUS157158</name>
</gene>
<feature type="non-terminal residue" evidence="1">
    <location>
        <position position="50"/>
    </location>
</feature>
<protein>
    <submittedName>
        <fullName evidence="1">Uncharacterized protein</fullName>
    </submittedName>
</protein>
<dbReference type="EMBL" id="UINC01026588">
    <property type="protein sequence ID" value="SVB04304.1"/>
    <property type="molecule type" value="Genomic_DNA"/>
</dbReference>
<proteinExistence type="predicted"/>
<organism evidence="1">
    <name type="scientific">marine metagenome</name>
    <dbReference type="NCBI Taxonomy" id="408172"/>
    <lineage>
        <taxon>unclassified sequences</taxon>
        <taxon>metagenomes</taxon>
        <taxon>ecological metagenomes</taxon>
    </lineage>
</organism>
<evidence type="ECO:0000313" key="1">
    <source>
        <dbReference type="EMBL" id="SVB04304.1"/>
    </source>
</evidence>
<name>A0A382ASH0_9ZZZZ</name>
<dbReference type="AlphaFoldDB" id="A0A382ASH0"/>
<reference evidence="1" key="1">
    <citation type="submission" date="2018-05" db="EMBL/GenBank/DDBJ databases">
        <authorList>
            <person name="Lanie J.A."/>
            <person name="Ng W.-L."/>
            <person name="Kazmierczak K.M."/>
            <person name="Andrzejewski T.M."/>
            <person name="Davidsen T.M."/>
            <person name="Wayne K.J."/>
            <person name="Tettelin H."/>
            <person name="Glass J.I."/>
            <person name="Rusch D."/>
            <person name="Podicherti R."/>
            <person name="Tsui H.-C.T."/>
            <person name="Winkler M.E."/>
        </authorList>
    </citation>
    <scope>NUCLEOTIDE SEQUENCE</scope>
</reference>